<sequence>MSSGTENYERLNELLTRLVYPTCEKILDNHLRANKVSIYQFLETNKHRIVHCFRVKSPCCSLHANCTYPIKATLTQRQWSFLYKDEEKNVCTKPVCICNVVTTCKKFRNLNLNVICFLIIEFSMLNGLNMEALKRLNVFNQEMQDIRTGIVPYSEFQTKWNTTTDSLMVLGVTQQQIDRIKKIRVNRTPTPTALDDRGCRCPCCKILLMALVVLIILAIPVGIIVVLVLTCHNKVKWRVAKHRFKTKNKTKQKFQRWLHNVTITFV</sequence>
<feature type="transmembrane region" description="Helical" evidence="1">
    <location>
        <begin position="206"/>
        <end position="229"/>
    </location>
</feature>
<keyword evidence="1" id="KW-0812">Transmembrane</keyword>
<organism evidence="2 3">
    <name type="scientific">Mytilus edulis</name>
    <name type="common">Blue mussel</name>
    <dbReference type="NCBI Taxonomy" id="6550"/>
    <lineage>
        <taxon>Eukaryota</taxon>
        <taxon>Metazoa</taxon>
        <taxon>Spiralia</taxon>
        <taxon>Lophotrochozoa</taxon>
        <taxon>Mollusca</taxon>
        <taxon>Bivalvia</taxon>
        <taxon>Autobranchia</taxon>
        <taxon>Pteriomorphia</taxon>
        <taxon>Mytilida</taxon>
        <taxon>Mytiloidea</taxon>
        <taxon>Mytilidae</taxon>
        <taxon>Mytilinae</taxon>
        <taxon>Mytilus</taxon>
    </lineage>
</organism>
<name>A0A8S3RXT5_MYTED</name>
<accession>A0A8S3RXT5</accession>
<keyword evidence="1" id="KW-0472">Membrane</keyword>
<evidence type="ECO:0000313" key="2">
    <source>
        <dbReference type="EMBL" id="CAG2213143.1"/>
    </source>
</evidence>
<evidence type="ECO:0000313" key="3">
    <source>
        <dbReference type="Proteomes" id="UP000683360"/>
    </source>
</evidence>
<proteinExistence type="predicted"/>
<evidence type="ECO:0000256" key="1">
    <source>
        <dbReference type="SAM" id="Phobius"/>
    </source>
</evidence>
<dbReference type="EMBL" id="CAJPWZ010001335">
    <property type="protein sequence ID" value="CAG2213143.1"/>
    <property type="molecule type" value="Genomic_DNA"/>
</dbReference>
<dbReference type="Proteomes" id="UP000683360">
    <property type="component" value="Unassembled WGS sequence"/>
</dbReference>
<dbReference type="OrthoDB" id="6141624at2759"/>
<comment type="caution">
    <text evidence="2">The sequence shown here is derived from an EMBL/GenBank/DDBJ whole genome shotgun (WGS) entry which is preliminary data.</text>
</comment>
<protein>
    <submittedName>
        <fullName evidence="2">Uncharacterized protein</fullName>
    </submittedName>
</protein>
<keyword evidence="3" id="KW-1185">Reference proteome</keyword>
<reference evidence="2" key="1">
    <citation type="submission" date="2021-03" db="EMBL/GenBank/DDBJ databases">
        <authorList>
            <person name="Bekaert M."/>
        </authorList>
    </citation>
    <scope>NUCLEOTIDE SEQUENCE</scope>
</reference>
<dbReference type="AlphaFoldDB" id="A0A8S3RXT5"/>
<keyword evidence="1" id="KW-1133">Transmembrane helix</keyword>
<gene>
    <name evidence="2" type="ORF">MEDL_27077</name>
</gene>